<dbReference type="InterPro" id="IPR036259">
    <property type="entry name" value="MFS_trans_sf"/>
</dbReference>
<reference evidence="5" key="2">
    <citation type="submission" date="2024-04" db="EMBL/GenBank/DDBJ databases">
        <authorList>
            <person name="Chen Y."/>
            <person name="Shah S."/>
            <person name="Dougan E. K."/>
            <person name="Thang M."/>
            <person name="Chan C."/>
        </authorList>
    </citation>
    <scope>NUCLEOTIDE SEQUENCE [LARGE SCALE GENOMIC DNA]</scope>
</reference>
<dbReference type="CDD" id="cd06174">
    <property type="entry name" value="MFS"/>
    <property type="match status" value="1"/>
</dbReference>
<feature type="compositionally biased region" description="Basic and acidic residues" evidence="1">
    <location>
        <begin position="2054"/>
        <end position="2074"/>
    </location>
</feature>
<evidence type="ECO:0000313" key="6">
    <source>
        <dbReference type="Proteomes" id="UP001152797"/>
    </source>
</evidence>
<feature type="transmembrane region" description="Helical" evidence="2">
    <location>
        <begin position="2964"/>
        <end position="2986"/>
    </location>
</feature>
<dbReference type="InterPro" id="IPR036397">
    <property type="entry name" value="RNaseH_sf"/>
</dbReference>
<evidence type="ECO:0000256" key="1">
    <source>
        <dbReference type="SAM" id="MobiDB-lite"/>
    </source>
</evidence>
<dbReference type="GO" id="GO:0022857">
    <property type="term" value="F:transmembrane transporter activity"/>
    <property type="evidence" value="ECO:0007669"/>
    <property type="project" value="InterPro"/>
</dbReference>
<dbReference type="SUPFAM" id="SSF53098">
    <property type="entry name" value="Ribonuclease H-like"/>
    <property type="match status" value="1"/>
</dbReference>
<dbReference type="Proteomes" id="UP001152797">
    <property type="component" value="Unassembled WGS sequence"/>
</dbReference>
<feature type="region of interest" description="Disordered" evidence="1">
    <location>
        <begin position="73"/>
        <end position="94"/>
    </location>
</feature>
<accession>A0A9P1BXJ0</accession>
<feature type="transmembrane region" description="Helical" evidence="2">
    <location>
        <begin position="2998"/>
        <end position="3028"/>
    </location>
</feature>
<feature type="compositionally biased region" description="Low complexity" evidence="1">
    <location>
        <begin position="1107"/>
        <end position="1119"/>
    </location>
</feature>
<feature type="compositionally biased region" description="Basic and acidic residues" evidence="1">
    <location>
        <begin position="1134"/>
        <end position="1148"/>
    </location>
</feature>
<dbReference type="Pfam" id="PF07690">
    <property type="entry name" value="MFS_1"/>
    <property type="match status" value="1"/>
</dbReference>
<feature type="region of interest" description="Disordered" evidence="1">
    <location>
        <begin position="478"/>
        <end position="514"/>
    </location>
</feature>
<dbReference type="EMBL" id="CAMXCT030000623">
    <property type="protein sequence ID" value="CAL4768611.1"/>
    <property type="molecule type" value="Genomic_DNA"/>
</dbReference>
<keyword evidence="2" id="KW-0812">Transmembrane</keyword>
<dbReference type="Gene3D" id="3.30.420.10">
    <property type="entry name" value="Ribonuclease H-like superfamily/Ribonuclease H"/>
    <property type="match status" value="1"/>
</dbReference>
<feature type="compositionally biased region" description="Polar residues" evidence="1">
    <location>
        <begin position="1174"/>
        <end position="1196"/>
    </location>
</feature>
<organism evidence="4">
    <name type="scientific">Cladocopium goreaui</name>
    <dbReference type="NCBI Taxonomy" id="2562237"/>
    <lineage>
        <taxon>Eukaryota</taxon>
        <taxon>Sar</taxon>
        <taxon>Alveolata</taxon>
        <taxon>Dinophyceae</taxon>
        <taxon>Suessiales</taxon>
        <taxon>Symbiodiniaceae</taxon>
        <taxon>Cladocopium</taxon>
    </lineage>
</organism>
<dbReference type="EMBL" id="CAMXCT010000623">
    <property type="protein sequence ID" value="CAI3981299.1"/>
    <property type="molecule type" value="Genomic_DNA"/>
</dbReference>
<feature type="region of interest" description="Disordered" evidence="1">
    <location>
        <begin position="1101"/>
        <end position="1148"/>
    </location>
</feature>
<feature type="region of interest" description="Disordered" evidence="1">
    <location>
        <begin position="755"/>
        <end position="791"/>
    </location>
</feature>
<evidence type="ECO:0000256" key="2">
    <source>
        <dbReference type="SAM" id="Phobius"/>
    </source>
</evidence>
<gene>
    <name evidence="4" type="ORF">C1SCF055_LOCUS9102</name>
</gene>
<dbReference type="InterPro" id="IPR013103">
    <property type="entry name" value="RVT_2"/>
</dbReference>
<dbReference type="Gene3D" id="1.20.1250.20">
    <property type="entry name" value="MFS general substrate transporter like domains"/>
    <property type="match status" value="1"/>
</dbReference>
<feature type="region of interest" description="Disordered" evidence="1">
    <location>
        <begin position="691"/>
        <end position="732"/>
    </location>
</feature>
<feature type="compositionally biased region" description="Low complexity" evidence="1">
    <location>
        <begin position="487"/>
        <end position="503"/>
    </location>
</feature>
<dbReference type="SUPFAM" id="SSF103473">
    <property type="entry name" value="MFS general substrate transporter"/>
    <property type="match status" value="1"/>
</dbReference>
<feature type="compositionally biased region" description="Polar residues" evidence="1">
    <location>
        <begin position="1"/>
        <end position="11"/>
    </location>
</feature>
<evidence type="ECO:0000259" key="3">
    <source>
        <dbReference type="Pfam" id="PF07727"/>
    </source>
</evidence>
<feature type="compositionally biased region" description="Basic and acidic residues" evidence="1">
    <location>
        <begin position="2153"/>
        <end position="2164"/>
    </location>
</feature>
<keyword evidence="6" id="KW-1185">Reference proteome</keyword>
<feature type="region of interest" description="Disordered" evidence="1">
    <location>
        <begin position="1031"/>
        <end position="1063"/>
    </location>
</feature>
<sequence length="3448" mass="381475">MLLTDLPQSFSRGDGQTPFHLARERGKAKVEQLLEAVAWPHGRSSDSPPLQMLVPRPRPLRRVKVYLKDALEVNEGENMPEESNQGPPSWNGDPASFEQFVQNCRWYEQGLKPSERPMAASRVWQKLTGAAKSVVRHLEPSGFDQPNGLSKLLEVLRQSPLQQLPVPDSFSRLERWSSLRRSPQETIPQLLVREEERFVELQQALQRARAERTKMTSTHVGTSAEERDPPSSPSMSPGFGVPQDAEGATRTSPPTATYVENLEKDFFGDELRGYRLLKAAKLSQQERQHILTLTSNSTRFVEIRRALRTLFAEETSEEALQSRPKRMVWWTSQEWDDWDDDGQQWSDEWWTADENAYWTDDWNTTDGEAYFEDWPDDWSWTDGSPTAENYEKQDDVADLGSIPEKEAYEEAFAMSQEAAKTLSKAREAVAKVRAARGYYDAAGMKGASKGKGKKGKSKGKQTFGPCFICKSPNHTYQQCPDRHQVRSGTPSGSPSGSPTNKGFAKGKGKMKGKKGKYPSYYVDAYYLDLELHEDVENEIHVMSLQSHDAEMNSQNAFRVIVDTGATESVCGVNNMARLLDSFDVPRYDVCFSDRPVFRFGNGHTQQASSRIDVVTKALEMVSFYVLDGQAENTPALLGGKELWNRLAVVAYCGEYFAHRDVDGAWWTNTLYKLRGRHVAIDLSEEPTRLETTLDRLRNLPPPGDDDEGPGDDDDDPGDHHGRRVARRGGNRNRGALPAGFGFSVHGVVRQAAVNASGSLDGRRDVRDDDDGDHHMGEAAEEASFGDTGATTAATMPNYIDLDLDSPSTTCLEMPGPPLEPAVLVSQSCAARHQDLVPPSTVQCRVPWCGGRGCRHMQMKPNWVNSSSSAPAAEPAEIVATVEKVMSADEMSVGISPNFIVVLMVSNYGDEVGSDQHDVTLKDQLQSLARRLADLQDRIDGPKQSSRSRSRPASYGMAVPWYPPSGKGALQPNCCVDHMQEMWPSAFLYNQRPRSWRMSFFGSAARNGARGTAGAGSRLYQGQYEREDLCGQAAGVERSSTSGGHRKRESEGGHQSRRAPWKTAHGADPAYHGLYYNWDKNTGAGYPIENYEECLTDSVLCTPGANDPSGGPSSKSQGQGEEQAPSQVGATSGGERADPGLRGSGERWVDGGGSTVASIWAALNALKARMRAASGNGQTADRHQSSSTTTAQPTNNFQITCTTSTTASDTTMQDILSVKNISKREILPPLARKLAKAATLTAAVMGPMKEIFSTIENRYDLVEVACSPTSTLTATFEANGYQCLRVNYTTGYNLDTKAGTDALKTTLSKAPTPKLVWVSLPCTRLSSLQNLTERTPEQLAKFQKRRGQDLRRADEVSSSLDPVLHDGGDIGWEWPTRATAGWRSGAIARLRRLCRKHRRYLYEIRVDGCAYGLEWKGEPLRKQWTILTTSKQMWLELCRRCPGDHSHAECRGPAAQASSYYPVQLCKGVLRAMRQQWLHDDSNLTYLTEKHILQVDENMLEYPEHLEEENVFALSRTKLNLEIAPTGKKLEAVKQLMMRVHRASGHSGFSNLQALLKARGSPDWAIALAGTLECPECREAARPKPSPPASTGEEPQLFEILGSDAFEYEALDKKYFGLLWRDRASGLTMIDMMQETELGERWSPSSQDVIRSFLKWMSRHPAPRWVVTDPATYYTGIEFMEFLARSGVGLTCVPAEAHYLMGAEESAIGIAKRTVEKLQKEDGRWSIPMLFDMVTHAMKTHIGSSGFSAYQWIYGKDHHSESLPDGLDAAKAFSGLLKARERAKIEFEKEKARDKFSKLANSTGRPPGAFKTGQLVMLWRQKIRPGKVKGGWTGPLRIVLVEGSTMWLATGSSLIRAKNNQIRPVTRREELTASLEGTAIYRMPVTTESLMRAFQGRFYMDVSGDVPSPARVEGDLSQTDVQVPAAADGPRYDTWAVREENGVKSLVRIHNLPRLALFSPYRLTTCPISMDELTGKRVTVLRPVGGGDEVRIEDDISVQKSLLDRWVGETLMEMKSVERPAKVRKNVPKTGQKRRSEQEAKDLQDEIEADLTDAPGRKLRDEGQPDASGQDREALPEVPGEAIPPSTLNETLQRHGSNVLDGLPVQVQGASGSNQCAVPTCQLPGGHYGPHENDEGKFLYDPYDGKKMIVEEADKEESVDGDDGKSTTPTLSSSSSEELLPDDQGQPAAAQLFAEDFNEEFAYALELDVTMDDFAYLAKNPRRRKATCWLSRKMSEKGREASWNQLSLEDKQKFDMAMAKELNQVATSRALRNLTKQELKDLDVNKAMQMRWVLTWKKAPNENEEATAKARLVVLGYQAHNLTSVETASPTMSKAGRNLLLTVAAALQLRLYSGDVSSAFLQADGSLEDEQLVVWAPPELAVYFGADPRGPRALRVLKAFYGLGHAPRQWFESVAATMVKSGWTQLKGDRCLFVLLEKSEELKGNQRICGVAGIHVDDFLIAGREGSATYANAEKFLREKFRFGKWESALQGFEFAGCQVIQKKNYEITLDQEHYVNQWVEEIEVDPKRNPTAELTKHEISLIRGALGTTSWRATQSAPQFLADTSLLLSEVNRGSVATMHKVNKLVREMKRTAGQKLIFPAWNIDLDELSVITWADASNHNRPDRSSSIGIVTGVAPRYIMDGQEAQVAIVQWKSGKTPRQCLGSNGAEVQAITIGEDQNFQIRGLLYELKGNQLDRAQLHQQIATVPGALIMDSRGVFDAATRNLSALHGLRESRAGYELTLSILQARKAQTSLRWVCGLAQLADSLTKFGDRKCFLQFLAQKQTWKLVDDPSFTAGRKVSKRAFERKLQEDEQFFINEVKKMAEKNRWPWDEKLEMKASEDLESNETGEESESGLIASNIRMFKRNPQLMKVLFLAGFQQGNCNLAATFVFSNLRVQYWGEQMSEYQSIASILISAVAVIFGGPFGRFSDAVDRRIAVGLFAAGTFLPGWTLQIFGETASGLWLSTVAQIIGSFGLTSNVMFTMATDVTNSADRELMAGAFFAFNCLMNVVCISIPVLLIMVFKVIENNPDLIICVQTLGSVVFFLILCTVKAEKEKEDHHDNEMWFAENGSENGDVSESEPPARQDFRHGITGLLRGLVQPFFLAFGHRRLRRLCLCAFLLAFGGNLVSDIGGQFFNQSLGLFEHPDPAKVVMVSVYSMLPGQIMAIPGNLITGYVAKQAGPLKLLRTLIPFAALLIAAGALMAVVKQMWYIAVVVICLTYANMPNVPLQRMVAGGVGDPSIRTHLGPFDPLIMALKVLLGLMALSSADAGVTGALPNVTATKEMKPMETGNFLHCPCGIDCQTDLGKENGFQLQQSCSCSSCALRGTRPALPAASDAAGNVSAAELLAMMAGEQEWDAASVPGDSQLLFCRCGVLDGAACRSCSTKETLRSSSRHGLTCPCGARCLRRLQWFGGNGWCVKRVGLPLAPAKHEVWQEQYRAQQKS</sequence>
<dbReference type="InterPro" id="IPR012337">
    <property type="entry name" value="RNaseH-like_sf"/>
</dbReference>
<feature type="transmembrane region" description="Helical" evidence="2">
    <location>
        <begin position="3117"/>
        <end position="3139"/>
    </location>
</feature>
<keyword evidence="2" id="KW-1133">Transmembrane helix</keyword>
<feature type="compositionally biased region" description="Basic and acidic residues" evidence="1">
    <location>
        <begin position="760"/>
        <end position="777"/>
    </location>
</feature>
<feature type="domain" description="Reverse transcriptase Ty1/copia-type" evidence="3">
    <location>
        <begin position="2284"/>
        <end position="2524"/>
    </location>
</feature>
<feature type="compositionally biased region" description="Basic residues" evidence="1">
    <location>
        <begin position="504"/>
        <end position="514"/>
    </location>
</feature>
<feature type="region of interest" description="Disordered" evidence="1">
    <location>
        <begin position="934"/>
        <end position="954"/>
    </location>
</feature>
<feature type="transmembrane region" description="Helical" evidence="2">
    <location>
        <begin position="3192"/>
        <end position="3225"/>
    </location>
</feature>
<evidence type="ECO:0000313" key="5">
    <source>
        <dbReference type="EMBL" id="CAL1134674.1"/>
    </source>
</evidence>
<feature type="region of interest" description="Disordered" evidence="1">
    <location>
        <begin position="2153"/>
        <end position="2185"/>
    </location>
</feature>
<feature type="region of interest" description="Disordered" evidence="1">
    <location>
        <begin position="210"/>
        <end position="254"/>
    </location>
</feature>
<feature type="region of interest" description="Disordered" evidence="1">
    <location>
        <begin position="1173"/>
        <end position="1196"/>
    </location>
</feature>
<protein>
    <recommendedName>
        <fullName evidence="3">Reverse transcriptase Ty1/copia-type domain-containing protein</fullName>
    </recommendedName>
</protein>
<feature type="compositionally biased region" description="Low complexity" evidence="1">
    <location>
        <begin position="2165"/>
        <end position="2177"/>
    </location>
</feature>
<feature type="region of interest" description="Disordered" evidence="1">
    <location>
        <begin position="1"/>
        <end position="22"/>
    </location>
</feature>
<keyword evidence="2" id="KW-0472">Membrane</keyword>
<dbReference type="InterPro" id="IPR011701">
    <property type="entry name" value="MFS"/>
</dbReference>
<comment type="caution">
    <text evidence="4">The sequence shown here is derived from an EMBL/GenBank/DDBJ whole genome shotgun (WGS) entry which is preliminary data.</text>
</comment>
<dbReference type="GO" id="GO:0003676">
    <property type="term" value="F:nucleic acid binding"/>
    <property type="evidence" value="ECO:0007669"/>
    <property type="project" value="InterPro"/>
</dbReference>
<dbReference type="OrthoDB" id="422721at2759"/>
<proteinExistence type="predicted"/>
<feature type="region of interest" description="Disordered" evidence="1">
    <location>
        <begin position="2018"/>
        <end position="2088"/>
    </location>
</feature>
<dbReference type="EMBL" id="CAMXCT020000623">
    <property type="protein sequence ID" value="CAL1134674.1"/>
    <property type="molecule type" value="Genomic_DNA"/>
</dbReference>
<feature type="transmembrane region" description="Helical" evidence="2">
    <location>
        <begin position="3034"/>
        <end position="3053"/>
    </location>
</feature>
<feature type="compositionally biased region" description="Acidic residues" evidence="1">
    <location>
        <begin position="703"/>
        <end position="716"/>
    </location>
</feature>
<feature type="transmembrane region" description="Helical" evidence="2">
    <location>
        <begin position="2939"/>
        <end position="2958"/>
    </location>
</feature>
<feature type="compositionally biased region" description="Basic residues" evidence="1">
    <location>
        <begin position="720"/>
        <end position="730"/>
    </location>
</feature>
<name>A0A9P1BXJ0_9DINO</name>
<feature type="transmembrane region" description="Helical" evidence="2">
    <location>
        <begin position="3159"/>
        <end position="3180"/>
    </location>
</feature>
<reference evidence="4" key="1">
    <citation type="submission" date="2022-10" db="EMBL/GenBank/DDBJ databases">
        <authorList>
            <person name="Chen Y."/>
            <person name="Dougan E. K."/>
            <person name="Chan C."/>
            <person name="Rhodes N."/>
            <person name="Thang M."/>
        </authorList>
    </citation>
    <scope>NUCLEOTIDE SEQUENCE</scope>
</reference>
<feature type="compositionally biased region" description="Basic and acidic residues" evidence="1">
    <location>
        <begin position="2033"/>
        <end position="2043"/>
    </location>
</feature>
<feature type="compositionally biased region" description="Basic residues" evidence="1">
    <location>
        <begin position="2021"/>
        <end position="2032"/>
    </location>
</feature>
<feature type="transmembrane region" description="Helical" evidence="2">
    <location>
        <begin position="2908"/>
        <end position="2927"/>
    </location>
</feature>
<dbReference type="Pfam" id="PF07727">
    <property type="entry name" value="RVT_2"/>
    <property type="match status" value="1"/>
</dbReference>
<evidence type="ECO:0000313" key="4">
    <source>
        <dbReference type="EMBL" id="CAI3981299.1"/>
    </source>
</evidence>